<dbReference type="AlphaFoldDB" id="A0A2H4T6T0"/>
<dbReference type="InterPro" id="IPR014753">
    <property type="entry name" value="Arrestin_N"/>
</dbReference>
<dbReference type="InterPro" id="IPR011021">
    <property type="entry name" value="Arrestin-like_N"/>
</dbReference>
<evidence type="ECO:0000256" key="2">
    <source>
        <dbReference type="ARBA" id="ARBA00017730"/>
    </source>
</evidence>
<dbReference type="SMART" id="SM01017">
    <property type="entry name" value="Arrestin_C"/>
    <property type="match status" value="1"/>
</dbReference>
<dbReference type="InterPro" id="IPR014752">
    <property type="entry name" value="Arrestin-like_C"/>
</dbReference>
<dbReference type="GO" id="GO:0001664">
    <property type="term" value="F:G protein-coupled receptor binding"/>
    <property type="evidence" value="ECO:0007669"/>
    <property type="project" value="TreeGrafter"/>
</dbReference>
<dbReference type="GO" id="GO:0007399">
    <property type="term" value="P:nervous system development"/>
    <property type="evidence" value="ECO:0007669"/>
    <property type="project" value="UniProtKB-ARBA"/>
</dbReference>
<keyword evidence="3" id="KW-0716">Sensory transduction</keyword>
<evidence type="ECO:0000256" key="1">
    <source>
        <dbReference type="ARBA" id="ARBA00005298"/>
    </source>
</evidence>
<dbReference type="GO" id="GO:0002031">
    <property type="term" value="P:G protein-coupled receptor internalization"/>
    <property type="evidence" value="ECO:0007669"/>
    <property type="project" value="TreeGrafter"/>
</dbReference>
<dbReference type="SUPFAM" id="SSF81296">
    <property type="entry name" value="E set domains"/>
    <property type="match status" value="2"/>
</dbReference>
<evidence type="ECO:0000256" key="5">
    <source>
        <dbReference type="ARBA" id="ARBA00024976"/>
    </source>
</evidence>
<organism evidence="8">
    <name type="scientific">Maurolicus muelleri</name>
    <name type="common">pearlsides</name>
    <dbReference type="NCBI Taxonomy" id="68502"/>
    <lineage>
        <taxon>Eukaryota</taxon>
        <taxon>Metazoa</taxon>
        <taxon>Chordata</taxon>
        <taxon>Craniata</taxon>
        <taxon>Vertebrata</taxon>
        <taxon>Euteleostomi</taxon>
        <taxon>Actinopterygii</taxon>
        <taxon>Neopterygii</taxon>
        <taxon>Teleostei</taxon>
        <taxon>Stomiati</taxon>
        <taxon>Stomiiformes</taxon>
        <taxon>Sternoptychidae</taxon>
        <taxon>Maurolicinae</taxon>
        <taxon>Maurolicus</taxon>
    </lineage>
</organism>
<dbReference type="Pfam" id="PF00339">
    <property type="entry name" value="Arrestin_N"/>
    <property type="match status" value="1"/>
</dbReference>
<dbReference type="Gene3D" id="2.60.40.640">
    <property type="match status" value="1"/>
</dbReference>
<proteinExistence type="evidence at transcript level"/>
<dbReference type="GO" id="GO:0007601">
    <property type="term" value="P:visual perception"/>
    <property type="evidence" value="ECO:0007669"/>
    <property type="project" value="UniProtKB-KW"/>
</dbReference>
<reference evidence="8" key="1">
    <citation type="journal article" date="2017" name="Sci. Adv.">
        <title>Pushing the limits of photoreception in twilight conditions: The rod-like cone retina of the deep-sea pearlsides.</title>
        <authorList>
            <person name="de Busserolles F."/>
            <person name="Cortesi F."/>
            <person name="Helvik J.V."/>
            <person name="Davies W.I.L."/>
            <person name="Templin R.M."/>
            <person name="Sullivan R.K.P."/>
            <person name="Michell C.T."/>
            <person name="Mountford J.K."/>
            <person name="Collin S.P."/>
            <person name="Irigoien X."/>
            <person name="Kaartvedt S."/>
            <person name="Marshall J."/>
        </authorList>
    </citation>
    <scope>NUCLEOTIDE SEQUENCE</scope>
</reference>
<dbReference type="EMBL" id="MF805830">
    <property type="protein sequence ID" value="ATY71617.1"/>
    <property type="molecule type" value="mRNA"/>
</dbReference>
<evidence type="ECO:0000256" key="4">
    <source>
        <dbReference type="ARBA" id="ARBA00023305"/>
    </source>
</evidence>
<comment type="function">
    <text evidence="5">May play a role in an as yet undefined retina-specific signal transduction. Could bind to photoactivated-phosphorylated red/green opsins.</text>
</comment>
<dbReference type="Gene3D" id="2.60.40.840">
    <property type="match status" value="1"/>
</dbReference>
<accession>A0A2H4T6T0</accession>
<evidence type="ECO:0000256" key="6">
    <source>
        <dbReference type="ARBA" id="ARBA00031498"/>
    </source>
</evidence>
<dbReference type="InterPro" id="IPR000698">
    <property type="entry name" value="Arrestin"/>
</dbReference>
<dbReference type="PANTHER" id="PTHR11792">
    <property type="entry name" value="ARRESTIN"/>
    <property type="match status" value="1"/>
</dbReference>
<dbReference type="Pfam" id="PF02752">
    <property type="entry name" value="Arrestin_C"/>
    <property type="match status" value="1"/>
</dbReference>
<comment type="similarity">
    <text evidence="1">Belongs to the arrestin family.</text>
</comment>
<dbReference type="PANTHER" id="PTHR11792:SF19">
    <property type="entry name" value="ARRESTIN-C"/>
    <property type="match status" value="1"/>
</dbReference>
<name>A0A2H4T6T0_9TELE</name>
<evidence type="ECO:0000256" key="3">
    <source>
        <dbReference type="ARBA" id="ARBA00022606"/>
    </source>
</evidence>
<dbReference type="FunFam" id="2.60.40.840:FF:000002">
    <property type="entry name" value="Arrestin 3"/>
    <property type="match status" value="1"/>
</dbReference>
<keyword evidence="4" id="KW-0844">Vision</keyword>
<dbReference type="InterPro" id="IPR011022">
    <property type="entry name" value="Arrestin_C-like"/>
</dbReference>
<protein>
    <recommendedName>
        <fullName evidence="2">Arrestin-C</fullName>
    </recommendedName>
    <alternativeName>
        <fullName evidence="6">Cone arrestin</fullName>
    </alternativeName>
</protein>
<dbReference type="PRINTS" id="PR00309">
    <property type="entry name" value="ARRESTIN"/>
</dbReference>
<dbReference type="InterPro" id="IPR014756">
    <property type="entry name" value="Ig_E-set"/>
</dbReference>
<evidence type="ECO:0000313" key="8">
    <source>
        <dbReference type="EMBL" id="ATY71617.1"/>
    </source>
</evidence>
<sequence length="363" mass="40468">MPSIFKKNNKNRNLTLYLGRRDYVDHVDNVDIVDGVVKVDPTDLKGRKVWVSLACAFRYGSEDLDVMGLGFRKNLWSDWAQVYPAPASTKQANTPLQDALLAKCGGQGHAFTFHMPANLPCSVSMQPGPSDKGKCCGVDFEVRAYIANAAENPDEHISKKDSCRLIVRKVQYSPNNNVAGGRAETSKQFMMSDKPVTLEASLEKEYNYHGEPINVSVKVNNESSKAVNSIKISIDQMTNVVLYSSDEYTRTILCEEFGDTINENETYEKTFAVNPSLTQNKDKHGIAVDGKMKYEDTQLASSTLMMTEQTREMRGILVSYKLKVHLMMGSGVLGSSEVIVEIPMTLMSPKPVEYSLEDMMKDL</sequence>
<evidence type="ECO:0000259" key="7">
    <source>
        <dbReference type="SMART" id="SM01017"/>
    </source>
</evidence>
<feature type="domain" description="Arrestin C-terminal-like" evidence="7">
    <location>
        <begin position="192"/>
        <end position="351"/>
    </location>
</feature>
<dbReference type="GO" id="GO:0007165">
    <property type="term" value="P:signal transduction"/>
    <property type="evidence" value="ECO:0007669"/>
    <property type="project" value="InterPro"/>
</dbReference>